<evidence type="ECO:0000313" key="2">
    <source>
        <dbReference type="Proteomes" id="UP000005237"/>
    </source>
</evidence>
<reference evidence="1" key="2">
    <citation type="submission" date="2022-06" db="UniProtKB">
        <authorList>
            <consortium name="EnsemblMetazoa"/>
        </authorList>
    </citation>
    <scope>IDENTIFICATION</scope>
    <source>
        <strain evidence="1">DF5081</strain>
    </source>
</reference>
<dbReference type="Proteomes" id="UP000005237">
    <property type="component" value="Unassembled WGS sequence"/>
</dbReference>
<protein>
    <submittedName>
        <fullName evidence="1">Uncharacterized protein</fullName>
    </submittedName>
</protein>
<keyword evidence="2" id="KW-1185">Reference proteome</keyword>
<name>A0A8R1INV6_CAEJA</name>
<evidence type="ECO:0000313" key="1">
    <source>
        <dbReference type="EnsemblMetazoa" id="CJA34079.1"/>
    </source>
</evidence>
<sequence>MPNDRVGLECLLVNWFLDVNACTHVCTKTPYACSLIDTLADDILTYGRTYSLGGDATVILNIVISGPQLATNANIQINPRTPKISRSLVSPN</sequence>
<accession>A0A8R1INV6</accession>
<reference evidence="2" key="1">
    <citation type="submission" date="2010-08" db="EMBL/GenBank/DDBJ databases">
        <authorList>
            <consortium name="Caenorhabditis japonica Sequencing Consortium"/>
            <person name="Wilson R.K."/>
        </authorList>
    </citation>
    <scope>NUCLEOTIDE SEQUENCE [LARGE SCALE GENOMIC DNA]</scope>
    <source>
        <strain evidence="2">DF5081</strain>
    </source>
</reference>
<organism evidence="1 2">
    <name type="scientific">Caenorhabditis japonica</name>
    <dbReference type="NCBI Taxonomy" id="281687"/>
    <lineage>
        <taxon>Eukaryota</taxon>
        <taxon>Metazoa</taxon>
        <taxon>Ecdysozoa</taxon>
        <taxon>Nematoda</taxon>
        <taxon>Chromadorea</taxon>
        <taxon>Rhabditida</taxon>
        <taxon>Rhabditina</taxon>
        <taxon>Rhabditomorpha</taxon>
        <taxon>Rhabditoidea</taxon>
        <taxon>Rhabditidae</taxon>
        <taxon>Peloderinae</taxon>
        <taxon>Caenorhabditis</taxon>
    </lineage>
</organism>
<proteinExistence type="predicted"/>
<dbReference type="EnsemblMetazoa" id="CJA34079.1">
    <property type="protein sequence ID" value="CJA34079.1"/>
    <property type="gene ID" value="WBGene00209926"/>
</dbReference>
<dbReference type="AlphaFoldDB" id="A0A8R1INV6"/>